<dbReference type="AlphaFoldDB" id="A0A1S2MD00"/>
<evidence type="ECO:0000256" key="1">
    <source>
        <dbReference type="SAM" id="SignalP"/>
    </source>
</evidence>
<reference evidence="3 4" key="2">
    <citation type="journal article" date="2017" name="Genome Announc.">
        <title>Draft Genome Sequences of Four Alkaliphilic Bacteria Belonging to the Anaerobacillus Genus.</title>
        <authorList>
            <person name="Bassil N.M."/>
            <person name="Lloyd J.R."/>
        </authorList>
    </citation>
    <scope>NUCLEOTIDE SEQUENCE [LARGE SCALE GENOMIC DNA]</scope>
    <source>
        <strain evidence="3 4">NB2006</strain>
    </source>
</reference>
<evidence type="ECO:0000313" key="2">
    <source>
        <dbReference type="EMBL" id="OIJ22682.1"/>
    </source>
</evidence>
<protein>
    <submittedName>
        <fullName evidence="2">Uncharacterized protein</fullName>
    </submittedName>
</protein>
<reference evidence="2 4" key="1">
    <citation type="submission" date="2016-10" db="EMBL/GenBank/DDBJ databases">
        <title>Draft genome sequences of four alkaliphilic bacteria belonging to the Anaerobacillus genus.</title>
        <authorList>
            <person name="Bassil N.M."/>
            <person name="Lloyd J.R."/>
        </authorList>
    </citation>
    <scope>NUCLEOTIDE SEQUENCE [LARGE SCALE GENOMIC DNA]</scope>
    <source>
        <strain evidence="2 4">NB2006</strain>
    </source>
</reference>
<proteinExistence type="predicted"/>
<sequence length="214" mass="25315">MKQYMLVIVMAMILVGCQSAQVSFPFDKIDPDFGLAPFEIPEEWDVLSIGYQQKLENEHETDPHKQIFIDEPQMVQFMFGKASEINEYDMEKLKMFEESRGNRGSKTIYQASRDQLFAEIWINTEDPEVLERKLENIHHTNKNSSIFEYGEVIEVNGKNIYYTGREGSPPEKYYWASNDNKLMFFLWFYESDLSEEERQVKNMISILEKLTKEQ</sequence>
<name>A0A1S2MD00_9BACI</name>
<dbReference type="RefSeq" id="WP_071316071.1">
    <property type="nucleotide sequence ID" value="NZ_CP063356.2"/>
</dbReference>
<feature type="signal peptide" evidence="1">
    <location>
        <begin position="1"/>
        <end position="20"/>
    </location>
</feature>
<dbReference type="Proteomes" id="UP000180175">
    <property type="component" value="Chromosome"/>
</dbReference>
<dbReference type="PROSITE" id="PS51257">
    <property type="entry name" value="PROKAR_LIPOPROTEIN"/>
    <property type="match status" value="1"/>
</dbReference>
<evidence type="ECO:0000313" key="3">
    <source>
        <dbReference type="EMBL" id="QOY35073.1"/>
    </source>
</evidence>
<gene>
    <name evidence="3" type="ORF">AWH56_020565</name>
    <name evidence="2" type="ORF">AWH56_04960</name>
</gene>
<dbReference type="EMBL" id="CP063356">
    <property type="protein sequence ID" value="QOY35073.1"/>
    <property type="molecule type" value="Genomic_DNA"/>
</dbReference>
<feature type="chain" id="PRO_5038219881" evidence="1">
    <location>
        <begin position="21"/>
        <end position="214"/>
    </location>
</feature>
<dbReference type="OrthoDB" id="2873044at2"/>
<reference evidence="3 4" key="3">
    <citation type="journal article" date="2019" name="Int. J. Syst. Evol. Microbiol.">
        <title>Anaerobacillus isosaccharinicus sp. nov., an alkaliphilic bacterium which degrades isosaccharinic acid.</title>
        <authorList>
            <person name="Bassil N.M."/>
            <person name="Lloyd J.R."/>
        </authorList>
    </citation>
    <scope>NUCLEOTIDE SEQUENCE [LARGE SCALE GENOMIC DNA]</scope>
    <source>
        <strain evidence="3 4">NB2006</strain>
    </source>
</reference>
<accession>A0A1S2MD00</accession>
<dbReference type="EMBL" id="LQXD01000035">
    <property type="protein sequence ID" value="OIJ22682.1"/>
    <property type="molecule type" value="Genomic_DNA"/>
</dbReference>
<reference evidence="3" key="4">
    <citation type="submission" date="2020-10" db="EMBL/GenBank/DDBJ databases">
        <authorList>
            <person name="Bassil N.M."/>
            <person name="Lloyd J.R."/>
        </authorList>
    </citation>
    <scope>NUCLEOTIDE SEQUENCE</scope>
    <source>
        <strain evidence="3">NB2006</strain>
    </source>
</reference>
<organism evidence="2 4">
    <name type="scientific">Anaerobacillus isosaccharinicus</name>
    <dbReference type="NCBI Taxonomy" id="1532552"/>
    <lineage>
        <taxon>Bacteria</taxon>
        <taxon>Bacillati</taxon>
        <taxon>Bacillota</taxon>
        <taxon>Bacilli</taxon>
        <taxon>Bacillales</taxon>
        <taxon>Bacillaceae</taxon>
        <taxon>Anaerobacillus</taxon>
    </lineage>
</organism>
<keyword evidence="4" id="KW-1185">Reference proteome</keyword>
<keyword evidence="1" id="KW-0732">Signal</keyword>
<dbReference type="KEGG" id="aia:AWH56_020565"/>
<evidence type="ECO:0000313" key="4">
    <source>
        <dbReference type="Proteomes" id="UP000180175"/>
    </source>
</evidence>